<dbReference type="InterPro" id="IPR053366">
    <property type="entry name" value="LRR_transmembrane"/>
</dbReference>
<feature type="region of interest" description="Disordered" evidence="1">
    <location>
        <begin position="1647"/>
        <end position="1666"/>
    </location>
</feature>
<keyword evidence="2" id="KW-1185">Reference proteome</keyword>
<dbReference type="GeneID" id="110198217"/>
<evidence type="ECO:0000313" key="2">
    <source>
        <dbReference type="Proteomes" id="UP000515140"/>
    </source>
</evidence>
<evidence type="ECO:0000313" key="3">
    <source>
        <dbReference type="RefSeq" id="XP_020828055.1"/>
    </source>
</evidence>
<accession>A0A6P5J150</accession>
<feature type="compositionally biased region" description="Basic and acidic residues" evidence="1">
    <location>
        <begin position="344"/>
        <end position="359"/>
    </location>
</feature>
<dbReference type="CTD" id="643677"/>
<feature type="compositionally biased region" description="Basic and acidic residues" evidence="1">
    <location>
        <begin position="1848"/>
        <end position="1877"/>
    </location>
</feature>
<feature type="region of interest" description="Disordered" evidence="1">
    <location>
        <begin position="325"/>
        <end position="363"/>
    </location>
</feature>
<feature type="region of interest" description="Disordered" evidence="1">
    <location>
        <begin position="1752"/>
        <end position="1894"/>
    </location>
</feature>
<sequence>MYGFLQIIIFCEKSKITLENEDLDLTPCPSAHVYLPRNQIRLLEENLRNQIPAKSQPVIKIKTTYQSSNFAKLNQAPLYPSEETSCKREKMLQESLFHCPDDIRSNIFMHPQGLSQSEISVQNEVPGQAQDCNQIQNNINIQTSVKVRGLSKFQSAYYEKQEQFTTNLLDKSPPILSVTRDKTINPQILNIMENLNILNPKEELQKYSTVLSTCVPVSPQTKHKNGICPTDLKNTMGPRVMSLKAKKTSFSQLLNILGYGTLANRRKLECNIAKSHSTCAVKPCNVSPDSALKARQVSVPRSSFGHSRVRAKRDMLRATKIKSPLQVQNKKSPEKISYAQPLEKTPRPVENKGKFKESTDTSTLSLEYSDSKMQHGKNYGMIRSGLTVNNKENSYLSCANKIEFLSLQRDARQSKYVPQTVLNSVSFPKKFLFQPEKAKTINDATDPETFKISNSLGQKIPNKTDVPVYDCSRSGKKLKFFISRQKILQPKVVLKSFLCSIFAPVKSPLQSEKQKKSDHLGEDMERIIQDQSQGEETSLIEVKCEPLLDSERVANLQIVPAQEEISLIKAQLVECDGPRDSVMQGNYANHQEWFTTNQEGQQDQKCLPLTISKSGSIIKSCMLPLEQTSEEILEDSKKSTYPSSCEEIKKSLESHIKATDILQSICSTVPSPSQIKIKYVKIMEDKNNSVCIPLICEETKQSESKVETGVDSKCINAIMPSLYPNATQVQIVADITDISPSPEIKRSESCGVSEIVSNLVKSDTPTVEIVADVDNSTCCAPLCEEIKLHLETPLKAEDFSESNITTMPCPCSTAIVHPVEDIKETVASLVCEEIQKPPDDTSESSDVYFCSSPSVEPNSLSLNYEENVKRSLGSHKTKKSILESIFTSTPNQNSRKMKTVQAIADMSDLVCSSVGEEMQKCIETSIVLEPSDISFPLPLKDKKKSVQILEDVKKTVRPPICDKIIQASESHITEAVSNSIDASTHSPCHIKKKSVEVVLDLKKSLFSLPISAETKKSLESYIKTGGVMLSRGPFQKRISQLALVMKNSAFPPTVCGEMQSGLQTHIKIPFEKNWEIDRKTEKLPQKDTFLVKEGQEQIVADVTKEVEVSTHRGGRKKAFPKARDTVEAEYFKSQLCSISVLDRLTANEKTDLIFHFQKKRLELKQGSIHTIVIESYQKSPSLIKPCISKEAHSDRRVFPRCRKLNFMSQEEVDSLEMNLKHKYLMFLFGLPFNSQSSLKEIIPKAVTPIPSMIYQKHKAKYIEKNVLVIKRGVREKLESHIYEKQKLGFSNSIVSLLPQSFIPCPPENIFHPEEGNTVKRVIIEGETRKSLPCHLRKMAAEKKGGIASKLIKYENTTKELCPVSSMKAVIVNKLNVTDYVNENIKQAVEVNMQLRLSQKASYMAAGNKGGSLPLVFQRFTANDLKKLVTYFLVKSLEVKMNMIPKVVEESIKMVENQVQRKPRLESAYPTNKVTKPRSTKLPFMESKFLHQIILNLQHKCLMFLFRLPVETLPPELTISPKYLPRPKLNKKYNIVNEVGNQVSFSIDMEKLEQHISLKKQNSYKILSEIIKLPELVILPVSPSENIPMAMDDRTILKKTLSPNCSSIVLDSQCLTQKDSGEPSLRKPHWSLGEEKFPFKISPKLTKTVPDPLKDAQENTDISEDSKMSCLQKGEICPESQKSKHTSPTSPKKTNIDIVLNLHETSLQKTENAPNFFEIRGEHASSPEIYDIFQAKEEVNANTDSSSLKASYQNSEVSFQSQENVQRSVESNNSPPPPYERVEMEMSSQRSVKLNNSPPPPNKVVEREMSSQRSVELKNSSALPKKRVEREMSSQRSVELKNSSAPPKKRVEREMSSQKSEELKSPPSPDKRVEREISSQRSVALKNSSPPPKKSVEMEMEMPFQTPNVIFRTFKKSWENVPLSDGGPLRQGQKEMFFDIPFKLEDFNPLEKLSETNQVRTKTKPVYQKGDLIPQSIQPSGNQNSLITPPYYTADQHGKKKLHPKIHSPHWMSDSSLETQSMPYSLPREEKLSRKTWSQVSNPLASATDSRLKLGLETSDGKIILSLENKAGEKLNADLPKENTMKLDHSCNFTENEEKQKMQEEEYDSGLDASQSVLNHQQENDYFHFKRKNTQHFFYACTPADTPGNKSKTIRWNIPKNISGQSKFRTPLVAKFSNPEKIWSSSKKFLESVSAPFNLYPVHQK</sequence>
<feature type="compositionally biased region" description="Polar residues" evidence="1">
    <location>
        <begin position="1833"/>
        <end position="1844"/>
    </location>
</feature>
<feature type="compositionally biased region" description="Polar residues" evidence="1">
    <location>
        <begin position="1752"/>
        <end position="1772"/>
    </location>
</feature>
<feature type="region of interest" description="Disordered" evidence="1">
    <location>
        <begin position="1675"/>
        <end position="1694"/>
    </location>
</feature>
<proteinExistence type="predicted"/>
<feature type="compositionally biased region" description="Polar residues" evidence="1">
    <location>
        <begin position="1785"/>
        <end position="1795"/>
    </location>
</feature>
<evidence type="ECO:0000256" key="1">
    <source>
        <dbReference type="SAM" id="MobiDB-lite"/>
    </source>
</evidence>
<protein>
    <submittedName>
        <fullName evidence="3 4">Coiled-coil domain-containing protein 168 isoform X1</fullName>
    </submittedName>
</protein>
<reference evidence="3 4" key="1">
    <citation type="submission" date="2025-04" db="UniProtKB">
        <authorList>
            <consortium name="RefSeq"/>
        </authorList>
    </citation>
    <scope>IDENTIFICATION</scope>
    <source>
        <tissue evidence="3 4">Spleen</tissue>
    </source>
</reference>
<dbReference type="RefSeq" id="XP_020828056.1">
    <property type="nucleotide sequence ID" value="XM_020972397.1"/>
</dbReference>
<dbReference type="PANTHER" id="PTHR35542">
    <property type="entry name" value="COILED-COIL DOMAIN-CONTAINING PROTEIN 168"/>
    <property type="match status" value="1"/>
</dbReference>
<evidence type="ECO:0000313" key="4">
    <source>
        <dbReference type="RefSeq" id="XP_020828056.1"/>
    </source>
</evidence>
<dbReference type="GeneTree" id="ENSGT00940000165338"/>
<feature type="compositionally biased region" description="Polar residues" evidence="1">
    <location>
        <begin position="1810"/>
        <end position="1821"/>
    </location>
</feature>
<dbReference type="Proteomes" id="UP000515140">
    <property type="component" value="Unplaced"/>
</dbReference>
<dbReference type="PANTHER" id="PTHR35542:SF2">
    <property type="entry name" value="LEUCINE-RICH REPEAT TRANSMEMBRANE PROTEIN CCDC168"/>
    <property type="match status" value="1"/>
</dbReference>
<organism evidence="2 3">
    <name type="scientific">Phascolarctos cinereus</name>
    <name type="common">Koala</name>
    <dbReference type="NCBI Taxonomy" id="38626"/>
    <lineage>
        <taxon>Eukaryota</taxon>
        <taxon>Metazoa</taxon>
        <taxon>Chordata</taxon>
        <taxon>Craniata</taxon>
        <taxon>Vertebrata</taxon>
        <taxon>Euteleostomi</taxon>
        <taxon>Mammalia</taxon>
        <taxon>Metatheria</taxon>
        <taxon>Diprotodontia</taxon>
        <taxon>Phascolarctidae</taxon>
        <taxon>Phascolarctos</taxon>
    </lineage>
</organism>
<dbReference type="KEGG" id="pcw:110198217"/>
<name>A0A6P5J150_PHACI</name>
<gene>
    <name evidence="3 4" type="primary">CCDC168</name>
</gene>
<feature type="compositionally biased region" description="Polar residues" evidence="1">
    <location>
        <begin position="1878"/>
        <end position="1887"/>
    </location>
</feature>
<dbReference type="RefSeq" id="XP_020828055.1">
    <property type="nucleotide sequence ID" value="XM_020972396.1"/>
</dbReference>